<evidence type="ECO:0000256" key="7">
    <source>
        <dbReference type="RuleBase" id="RU363032"/>
    </source>
</evidence>
<dbReference type="RefSeq" id="WP_060625043.1">
    <property type="nucleotide sequence ID" value="NZ_LCZJ02000029.1"/>
</dbReference>
<evidence type="ECO:0000313" key="9">
    <source>
        <dbReference type="EMBL" id="KTD85257.1"/>
    </source>
</evidence>
<dbReference type="EMBL" id="LCZJ02000029">
    <property type="protein sequence ID" value="KTD85257.1"/>
    <property type="molecule type" value="Genomic_DNA"/>
</dbReference>
<accession>A0A0W1AV71</accession>
<feature type="domain" description="ABC transmembrane type-1" evidence="8">
    <location>
        <begin position="65"/>
        <end position="279"/>
    </location>
</feature>
<dbReference type="InterPro" id="IPR000515">
    <property type="entry name" value="MetI-like"/>
</dbReference>
<feature type="transmembrane region" description="Helical" evidence="7">
    <location>
        <begin position="202"/>
        <end position="223"/>
    </location>
</feature>
<dbReference type="Gene3D" id="1.10.3720.10">
    <property type="entry name" value="MetI-like"/>
    <property type="match status" value="1"/>
</dbReference>
<comment type="subcellular location">
    <subcellularLocation>
        <location evidence="1 7">Cell membrane</location>
        <topology evidence="1 7">Multi-pass membrane protein</topology>
    </subcellularLocation>
</comment>
<evidence type="ECO:0000256" key="3">
    <source>
        <dbReference type="ARBA" id="ARBA00022475"/>
    </source>
</evidence>
<dbReference type="PANTHER" id="PTHR30193">
    <property type="entry name" value="ABC TRANSPORTER PERMEASE PROTEIN"/>
    <property type="match status" value="1"/>
</dbReference>
<evidence type="ECO:0000259" key="8">
    <source>
        <dbReference type="PROSITE" id="PS50928"/>
    </source>
</evidence>
<keyword evidence="5 7" id="KW-1133">Transmembrane helix</keyword>
<feature type="transmembrane region" description="Helical" evidence="7">
    <location>
        <begin position="152"/>
        <end position="175"/>
    </location>
</feature>
<dbReference type="Proteomes" id="UP000054709">
    <property type="component" value="Unassembled WGS sequence"/>
</dbReference>
<evidence type="ECO:0000256" key="6">
    <source>
        <dbReference type="ARBA" id="ARBA00023136"/>
    </source>
</evidence>
<proteinExistence type="inferred from homology"/>
<dbReference type="PANTHER" id="PTHR30193:SF41">
    <property type="entry name" value="DIACETYLCHITOBIOSE UPTAKE SYSTEM PERMEASE PROTEIN NGCF"/>
    <property type="match status" value="1"/>
</dbReference>
<evidence type="ECO:0000256" key="5">
    <source>
        <dbReference type="ARBA" id="ARBA00022989"/>
    </source>
</evidence>
<sequence length="290" mass="32729">MKKNLPYIAFAAPALIVYVIFAIVPIFLSLLLSFTNFDGFGANYKFIGFQNYATALHDDRFFYSIQVTLLITVVSCFLINLFALLFAIVLNNLRKLKGFYRTIIFYPQVLSFVVVGFIWTYIYNYNDGAINFIFGKLGLESWMQDWLGDSGIVVFSVTLVIIWQSVGFYTVIYLANLQTVPGEVLEAATIDGANRFQKFKNVLFPLMSPAFTINWILCFISGLKTYDVVKVMTDGGPGFKTETIAFNIISQAFVANKQGYGSALAMLLFVFVAIVSVIQVVYLRKREVEL</sequence>
<comment type="similarity">
    <text evidence="7">Belongs to the binding-protein-dependent transport system permease family.</text>
</comment>
<feature type="transmembrane region" description="Helical" evidence="7">
    <location>
        <begin position="61"/>
        <end position="91"/>
    </location>
</feature>
<dbReference type="CDD" id="cd06261">
    <property type="entry name" value="TM_PBP2"/>
    <property type="match status" value="1"/>
</dbReference>
<name>A0A0W1AV71_9BACL</name>
<keyword evidence="10" id="KW-1185">Reference proteome</keyword>
<keyword evidence="4 7" id="KW-0812">Transmembrane</keyword>
<dbReference type="Pfam" id="PF00528">
    <property type="entry name" value="BPD_transp_1"/>
    <property type="match status" value="1"/>
</dbReference>
<protein>
    <recommendedName>
        <fullName evidence="8">ABC transmembrane type-1 domain-containing protein</fullName>
    </recommendedName>
</protein>
<organism evidence="9 10">
    <name type="scientific">Paenibacillus etheri</name>
    <dbReference type="NCBI Taxonomy" id="1306852"/>
    <lineage>
        <taxon>Bacteria</taxon>
        <taxon>Bacillati</taxon>
        <taxon>Bacillota</taxon>
        <taxon>Bacilli</taxon>
        <taxon>Bacillales</taxon>
        <taxon>Paenibacillaceae</taxon>
        <taxon>Paenibacillus</taxon>
    </lineage>
</organism>
<feature type="transmembrane region" description="Helical" evidence="7">
    <location>
        <begin position="263"/>
        <end position="283"/>
    </location>
</feature>
<dbReference type="AlphaFoldDB" id="A0A0W1AV71"/>
<comment type="caution">
    <text evidence="9">The sequence shown here is derived from an EMBL/GenBank/DDBJ whole genome shotgun (WGS) entry which is preliminary data.</text>
</comment>
<keyword evidence="3" id="KW-1003">Cell membrane</keyword>
<evidence type="ECO:0000313" key="10">
    <source>
        <dbReference type="Proteomes" id="UP000054709"/>
    </source>
</evidence>
<dbReference type="InterPro" id="IPR051393">
    <property type="entry name" value="ABC_transporter_permease"/>
</dbReference>
<dbReference type="SUPFAM" id="SSF161098">
    <property type="entry name" value="MetI-like"/>
    <property type="match status" value="1"/>
</dbReference>
<evidence type="ECO:0000256" key="1">
    <source>
        <dbReference type="ARBA" id="ARBA00004651"/>
    </source>
</evidence>
<gene>
    <name evidence="9" type="ORF">UQ64_21710</name>
</gene>
<keyword evidence="2 7" id="KW-0813">Transport</keyword>
<reference evidence="9 10" key="1">
    <citation type="journal article" date="2015" name="Int. Biodeterior. Biodegradation">
        <title>Physiological and genetic screening methods for the isolation of methyl tert-butyl ether-degrading bacteria for bioremediation purposes.</title>
        <authorList>
            <person name="Guisado I.M."/>
            <person name="Purswani J."/>
            <person name="Gonzalez Lopez J."/>
            <person name="Pozo C."/>
        </authorList>
    </citation>
    <scope>NUCLEOTIDE SEQUENCE [LARGE SCALE GENOMIC DNA]</scope>
    <source>
        <strain evidence="9 10">SH7</strain>
    </source>
</reference>
<dbReference type="OrthoDB" id="5174895at2"/>
<dbReference type="GO" id="GO:0005886">
    <property type="term" value="C:plasma membrane"/>
    <property type="evidence" value="ECO:0007669"/>
    <property type="project" value="UniProtKB-SubCell"/>
</dbReference>
<evidence type="ECO:0000256" key="2">
    <source>
        <dbReference type="ARBA" id="ARBA00022448"/>
    </source>
</evidence>
<dbReference type="GO" id="GO:0055085">
    <property type="term" value="P:transmembrane transport"/>
    <property type="evidence" value="ECO:0007669"/>
    <property type="project" value="InterPro"/>
</dbReference>
<dbReference type="InterPro" id="IPR035906">
    <property type="entry name" value="MetI-like_sf"/>
</dbReference>
<feature type="transmembrane region" description="Helical" evidence="7">
    <location>
        <begin position="7"/>
        <end position="34"/>
    </location>
</feature>
<keyword evidence="6 7" id="KW-0472">Membrane</keyword>
<feature type="transmembrane region" description="Helical" evidence="7">
    <location>
        <begin position="103"/>
        <end position="122"/>
    </location>
</feature>
<evidence type="ECO:0000256" key="4">
    <source>
        <dbReference type="ARBA" id="ARBA00022692"/>
    </source>
</evidence>
<dbReference type="PROSITE" id="PS50928">
    <property type="entry name" value="ABC_TM1"/>
    <property type="match status" value="1"/>
</dbReference>